<dbReference type="AlphaFoldDB" id="A0A6N4VBB4"/>
<evidence type="ECO:0000256" key="1">
    <source>
        <dbReference type="SAM" id="MobiDB-lite"/>
    </source>
</evidence>
<dbReference type="Proteomes" id="UP000466785">
    <property type="component" value="Chromosome"/>
</dbReference>
<protein>
    <submittedName>
        <fullName evidence="2">Uncharacterized protein</fullName>
    </submittedName>
</protein>
<evidence type="ECO:0000313" key="3">
    <source>
        <dbReference type="Proteomes" id="UP000466785"/>
    </source>
</evidence>
<proteinExistence type="predicted"/>
<evidence type="ECO:0000313" key="2">
    <source>
        <dbReference type="EMBL" id="BBX51413.1"/>
    </source>
</evidence>
<dbReference type="EMBL" id="AP022570">
    <property type="protein sequence ID" value="BBX51413.1"/>
    <property type="molecule type" value="Genomic_DNA"/>
</dbReference>
<dbReference type="KEGG" id="mpof:MPOR_24390"/>
<keyword evidence="3" id="KW-1185">Reference proteome</keyword>
<feature type="compositionally biased region" description="Low complexity" evidence="1">
    <location>
        <begin position="1"/>
        <end position="14"/>
    </location>
</feature>
<gene>
    <name evidence="2" type="ORF">MPOR_24390</name>
</gene>
<reference evidence="2 3" key="1">
    <citation type="journal article" date="2019" name="Emerg. Microbes Infect.">
        <title>Comprehensive subspecies identification of 175 nontuberculous mycobacteria species based on 7547 genomic profiles.</title>
        <authorList>
            <person name="Matsumoto Y."/>
            <person name="Kinjo T."/>
            <person name="Motooka D."/>
            <person name="Nabeya D."/>
            <person name="Jung N."/>
            <person name="Uechi K."/>
            <person name="Horii T."/>
            <person name="Iida T."/>
            <person name="Fujita J."/>
            <person name="Nakamura S."/>
        </authorList>
    </citation>
    <scope>NUCLEOTIDE SEQUENCE [LARGE SCALE GENOMIC DNA]</scope>
    <source>
        <strain evidence="2 3">JCM 12603</strain>
    </source>
</reference>
<feature type="region of interest" description="Disordered" evidence="1">
    <location>
        <begin position="1"/>
        <end position="42"/>
    </location>
</feature>
<accession>A0A6N4VBB4</accession>
<name>A0A6N4VBB4_9MYCO</name>
<organism evidence="2 3">
    <name type="scientific">Mycolicibacterium poriferae</name>
    <dbReference type="NCBI Taxonomy" id="39694"/>
    <lineage>
        <taxon>Bacteria</taxon>
        <taxon>Bacillati</taxon>
        <taxon>Actinomycetota</taxon>
        <taxon>Actinomycetes</taxon>
        <taxon>Mycobacteriales</taxon>
        <taxon>Mycobacteriaceae</taxon>
        <taxon>Mycolicibacterium</taxon>
    </lineage>
</organism>
<sequence>MDDVTGATCTDTTTPPGRVRRSTCVQHTDPEKESVTDPFLTPPEAFEKDQLELYQPGTLARMLVITMSGTESGNAQNVTSTNTADLIR</sequence>